<gene>
    <name evidence="2" type="ORF">SAMN05444394_1946</name>
</gene>
<feature type="transmembrane region" description="Helical" evidence="1">
    <location>
        <begin position="226"/>
        <end position="243"/>
    </location>
</feature>
<keyword evidence="1" id="KW-0472">Membrane</keyword>
<feature type="transmembrane region" description="Helical" evidence="1">
    <location>
        <begin position="181"/>
        <end position="198"/>
    </location>
</feature>
<feature type="transmembrane region" description="Helical" evidence="1">
    <location>
        <begin position="205"/>
        <end position="220"/>
    </location>
</feature>
<feature type="transmembrane region" description="Helical" evidence="1">
    <location>
        <begin position="250"/>
        <end position="272"/>
    </location>
</feature>
<evidence type="ECO:0000256" key="1">
    <source>
        <dbReference type="SAM" id="Phobius"/>
    </source>
</evidence>
<feature type="transmembrane region" description="Helical" evidence="1">
    <location>
        <begin position="50"/>
        <end position="69"/>
    </location>
</feature>
<keyword evidence="3" id="KW-1185">Reference proteome</keyword>
<feature type="transmembrane region" description="Helical" evidence="1">
    <location>
        <begin position="81"/>
        <end position="100"/>
    </location>
</feature>
<dbReference type="EMBL" id="FSRC01000001">
    <property type="protein sequence ID" value="SIN80442.1"/>
    <property type="molecule type" value="Genomic_DNA"/>
</dbReference>
<keyword evidence="1" id="KW-0812">Transmembrane</keyword>
<feature type="transmembrane region" description="Helical" evidence="1">
    <location>
        <begin position="338"/>
        <end position="364"/>
    </location>
</feature>
<dbReference type="AlphaFoldDB" id="A0A1N6EBN0"/>
<feature type="transmembrane region" description="Helical" evidence="1">
    <location>
        <begin position="142"/>
        <end position="161"/>
    </location>
</feature>
<dbReference type="STRING" id="226505.SAMN05444394_1946"/>
<protein>
    <recommendedName>
        <fullName evidence="4">O-Antigen ligase</fullName>
    </recommendedName>
</protein>
<evidence type="ECO:0008006" key="4">
    <source>
        <dbReference type="Google" id="ProtNLM"/>
    </source>
</evidence>
<evidence type="ECO:0000313" key="2">
    <source>
        <dbReference type="EMBL" id="SIN80442.1"/>
    </source>
</evidence>
<dbReference type="Proteomes" id="UP000185221">
    <property type="component" value="Unassembled WGS sequence"/>
</dbReference>
<reference evidence="3" key="1">
    <citation type="submission" date="2016-11" db="EMBL/GenBank/DDBJ databases">
        <authorList>
            <person name="Varghese N."/>
            <person name="Submissions S."/>
        </authorList>
    </citation>
    <scope>NUCLEOTIDE SEQUENCE [LARGE SCALE GENOMIC DNA]</scope>
    <source>
        <strain evidence="3">DSM 15292</strain>
    </source>
</reference>
<organism evidence="2 3">
    <name type="scientific">Algoriphagus halophilus</name>
    <dbReference type="NCBI Taxonomy" id="226505"/>
    <lineage>
        <taxon>Bacteria</taxon>
        <taxon>Pseudomonadati</taxon>
        <taxon>Bacteroidota</taxon>
        <taxon>Cytophagia</taxon>
        <taxon>Cytophagales</taxon>
        <taxon>Cyclobacteriaceae</taxon>
        <taxon>Algoriphagus</taxon>
    </lineage>
</organism>
<name>A0A1N6EBN0_9BACT</name>
<feature type="transmembrane region" description="Helical" evidence="1">
    <location>
        <begin position="371"/>
        <end position="389"/>
    </location>
</feature>
<evidence type="ECO:0000313" key="3">
    <source>
        <dbReference type="Proteomes" id="UP000185221"/>
    </source>
</evidence>
<dbReference type="OrthoDB" id="756650at2"/>
<feature type="transmembrane region" description="Helical" evidence="1">
    <location>
        <begin position="395"/>
        <end position="414"/>
    </location>
</feature>
<accession>A0A1N6EBN0</accession>
<keyword evidence="1" id="KW-1133">Transmembrane helix</keyword>
<proteinExistence type="predicted"/>
<feature type="transmembrane region" description="Helical" evidence="1">
    <location>
        <begin position="112"/>
        <end position="130"/>
    </location>
</feature>
<sequence length="438" mass="50698">MSEITFPYRKRVEFNIGTISTSYIKMINIFWISILLFSICYVMSSSLYSMAAIFQGIQIISILAFFFSLVHLIKLKDTNRYFLFFVGLLSIWQVLLLIRGDYAFMDYEDTKSMFFDANYGIFCLFVPLISLIKPNLIHLKKFMKVLVISSFIYLGYTLFFLPQMIQGDMLDTFSRELVESSFKFLAFPTMFFLLTSPYQSNRNKALSLIIFVLFMTLGAIKARRGILLMGGFVLGISIILNLWRTSNKIPWILVGVYLLVFVYQLVLIEFSATDIPLFSSLFDKGLVNTRTYVENCFFNSMSTMDWVIGKGYNAGYFCPGIDESIFKHGVRRVIETDYLQFILTGGILNLAMILFLMIPAAVLGMFYSKNLFCKSAACWILIWLVFLYPSNGFTFSVFHVSIWLMVSICYNGSFRNLDDKVLKKYLNMELKFNHREKA</sequence>
<dbReference type="RefSeq" id="WP_074224620.1">
    <property type="nucleotide sequence ID" value="NZ_FSRC01000001.1"/>
</dbReference>
<feature type="transmembrane region" description="Helical" evidence="1">
    <location>
        <begin position="21"/>
        <end position="44"/>
    </location>
</feature>